<protein>
    <submittedName>
        <fullName evidence="1">Uncharacterized protein</fullName>
    </submittedName>
</protein>
<name>A0A9I9EK88_CUCME</name>
<dbReference type="GO" id="GO:0042797">
    <property type="term" value="P:tRNA transcription by RNA polymerase III"/>
    <property type="evidence" value="ECO:0007669"/>
    <property type="project" value="TreeGrafter"/>
</dbReference>
<organism evidence="1">
    <name type="scientific">Cucumis melo</name>
    <name type="common">Muskmelon</name>
    <dbReference type="NCBI Taxonomy" id="3656"/>
    <lineage>
        <taxon>Eukaryota</taxon>
        <taxon>Viridiplantae</taxon>
        <taxon>Streptophyta</taxon>
        <taxon>Embryophyta</taxon>
        <taxon>Tracheophyta</taxon>
        <taxon>Spermatophyta</taxon>
        <taxon>Magnoliopsida</taxon>
        <taxon>eudicotyledons</taxon>
        <taxon>Gunneridae</taxon>
        <taxon>Pentapetalae</taxon>
        <taxon>rosids</taxon>
        <taxon>fabids</taxon>
        <taxon>Cucurbitales</taxon>
        <taxon>Cucurbitaceae</taxon>
        <taxon>Benincaseae</taxon>
        <taxon>Cucumis</taxon>
    </lineage>
</organism>
<proteinExistence type="predicted"/>
<evidence type="ECO:0000313" key="1">
    <source>
        <dbReference type="EnsemblPlants" id="MELO3C034917.2.1"/>
    </source>
</evidence>
<dbReference type="AlphaFoldDB" id="A0A9I9EK88"/>
<dbReference type="GO" id="GO:0005666">
    <property type="term" value="C:RNA polymerase III complex"/>
    <property type="evidence" value="ECO:0007669"/>
    <property type="project" value="TreeGrafter"/>
</dbReference>
<reference evidence="1" key="1">
    <citation type="submission" date="2023-03" db="UniProtKB">
        <authorList>
            <consortium name="EnsemblPlants"/>
        </authorList>
    </citation>
    <scope>IDENTIFICATION</scope>
</reference>
<dbReference type="InterPro" id="IPR006886">
    <property type="entry name" value="RNA_pol_III_Rpc5"/>
</dbReference>
<sequence length="176" mass="20296">MSSNLLPSERHRTCYPSNAVERCCYLLSTIRMLSKVAATIRTLPLPCSPNVVTEQLYVLQYPLRPRWRPFEFEGRCDEVRVKPSTVEVEIDLNVDIESNNYDSKPDCTFHMKKHNVVGLDRGPMSVDKLKVTKVYRSENTFELVETNLVLIKVQGLNCYNTTRDEGTSDAQKHREK</sequence>
<dbReference type="PANTHER" id="PTHR12069:SF0">
    <property type="entry name" value="DNA-DIRECTED RNA POLYMERASE III SUBUNIT RPC5"/>
    <property type="match status" value="1"/>
</dbReference>
<dbReference type="Gramene" id="MELO3C034917.2.1">
    <property type="protein sequence ID" value="MELO3C034917.2.1"/>
    <property type="gene ID" value="MELO3C034917.2"/>
</dbReference>
<accession>A0A9I9EK88</accession>
<dbReference type="Pfam" id="PF04801">
    <property type="entry name" value="RPC5"/>
    <property type="match status" value="1"/>
</dbReference>
<dbReference type="PANTHER" id="PTHR12069">
    <property type="entry name" value="DNA-DIRECTED RNA POLYMERASES III 80 KDA POLYPEPTIDE RNA POLYMERASE III SUBUNIT 5"/>
    <property type="match status" value="1"/>
</dbReference>
<dbReference type="EnsemblPlants" id="MELO3C034917.2.1">
    <property type="protein sequence ID" value="MELO3C034917.2.1"/>
    <property type="gene ID" value="MELO3C034917.2"/>
</dbReference>